<dbReference type="InterPro" id="IPR026590">
    <property type="entry name" value="Ssirtuin_cat_dom"/>
</dbReference>
<dbReference type="GO" id="GO:0017136">
    <property type="term" value="F:histone deacetylase activity, NAD-dependent"/>
    <property type="evidence" value="ECO:0007669"/>
    <property type="project" value="TreeGrafter"/>
</dbReference>
<dbReference type="PANTHER" id="PTHR11085">
    <property type="entry name" value="NAD-DEPENDENT PROTEIN DEACYLASE SIRTUIN-5, MITOCHONDRIAL-RELATED"/>
    <property type="match status" value="1"/>
</dbReference>
<dbReference type="Gene3D" id="3.40.50.1220">
    <property type="entry name" value="TPP-binding domain"/>
    <property type="match status" value="1"/>
</dbReference>
<feature type="binding site" evidence="4">
    <location>
        <position position="148"/>
    </location>
    <ligand>
        <name>Zn(2+)</name>
        <dbReference type="ChEBI" id="CHEBI:29105"/>
    </ligand>
</feature>
<keyword evidence="2" id="KW-0808">Transferase</keyword>
<dbReference type="SUPFAM" id="SSF52467">
    <property type="entry name" value="DHS-like NAD/FAD-binding domain"/>
    <property type="match status" value="1"/>
</dbReference>
<sequence length="244" mass="26892">MIKKAADIIKNSSNCIAFTGAGISVESGIPPFRGESGIWNRYDPELLDLGYFHSRPAKSWEAIREIFYDFFTEARPNDAHLVLAKLEEKGVLKAVVTQNIDNLHFEAGSKEVYEFHGNSQQLKCIKCGSMYPAKEVNLKMIPPKCKKCGGVLKPDFIFFGEEIPPVAYSKSFDAARKADVVIVIGSTGEVMPACNVPFEAKRNGAVIIEVNPGESNFTHQITDVHIKMNAGEAMRCIGELVIGH</sequence>
<dbReference type="RefSeq" id="WP_301198150.1">
    <property type="nucleotide sequence ID" value="NZ_JAPDPI010000006.1"/>
</dbReference>
<proteinExistence type="predicted"/>
<name>A0AAE3MC04_9BACT</name>
<feature type="binding site" evidence="4">
    <location>
        <position position="124"/>
    </location>
    <ligand>
        <name>Zn(2+)</name>
        <dbReference type="ChEBI" id="CHEBI:29105"/>
    </ligand>
</feature>
<keyword evidence="4" id="KW-0479">Metal-binding</keyword>
<keyword evidence="7" id="KW-1185">Reference proteome</keyword>
<dbReference type="PROSITE" id="PS50305">
    <property type="entry name" value="SIRTUIN"/>
    <property type="match status" value="1"/>
</dbReference>
<evidence type="ECO:0000259" key="5">
    <source>
        <dbReference type="PROSITE" id="PS50305"/>
    </source>
</evidence>
<dbReference type="PANTHER" id="PTHR11085:SF10">
    <property type="entry name" value="NAD-DEPENDENT PROTEIN DEACYLASE SIRTUIN-5, MITOCHONDRIAL-RELATED"/>
    <property type="match status" value="1"/>
</dbReference>
<dbReference type="EMBL" id="JAPDPI010000006">
    <property type="protein sequence ID" value="MCW3804928.1"/>
    <property type="molecule type" value="Genomic_DNA"/>
</dbReference>
<dbReference type="Pfam" id="PF02146">
    <property type="entry name" value="SIR2"/>
    <property type="match status" value="1"/>
</dbReference>
<keyword evidence="4" id="KW-0862">Zinc</keyword>
<dbReference type="InterPro" id="IPR026591">
    <property type="entry name" value="Sirtuin_cat_small_dom_sf"/>
</dbReference>
<dbReference type="AlphaFoldDB" id="A0AAE3MC04"/>
<dbReference type="InterPro" id="IPR029035">
    <property type="entry name" value="DHS-like_NAD/FAD-binding_dom"/>
</dbReference>
<evidence type="ECO:0000256" key="1">
    <source>
        <dbReference type="ARBA" id="ARBA00012928"/>
    </source>
</evidence>
<feature type="domain" description="Deacetylase sirtuin-type" evidence="5">
    <location>
        <begin position="1"/>
        <end position="244"/>
    </location>
</feature>
<keyword evidence="3" id="KW-0520">NAD</keyword>
<organism evidence="6 7">
    <name type="scientific">Plebeiibacterium marinum</name>
    <dbReference type="NCBI Taxonomy" id="2992111"/>
    <lineage>
        <taxon>Bacteria</taxon>
        <taxon>Pseudomonadati</taxon>
        <taxon>Bacteroidota</taxon>
        <taxon>Bacteroidia</taxon>
        <taxon>Marinilabiliales</taxon>
        <taxon>Marinilabiliaceae</taxon>
        <taxon>Plebeiibacterium</taxon>
    </lineage>
</organism>
<feature type="active site" description="Proton acceptor" evidence="4">
    <location>
        <position position="116"/>
    </location>
</feature>
<dbReference type="CDD" id="cd01407">
    <property type="entry name" value="SIR2-fam"/>
    <property type="match status" value="1"/>
</dbReference>
<protein>
    <recommendedName>
        <fullName evidence="1">protein acetyllysine N-acetyltransferase</fullName>
        <ecNumber evidence="1">2.3.1.286</ecNumber>
    </recommendedName>
</protein>
<evidence type="ECO:0000256" key="2">
    <source>
        <dbReference type="ARBA" id="ARBA00022679"/>
    </source>
</evidence>
<dbReference type="InterPro" id="IPR050134">
    <property type="entry name" value="NAD-dep_sirtuin_deacylases"/>
</dbReference>
<evidence type="ECO:0000313" key="6">
    <source>
        <dbReference type="EMBL" id="MCW3804928.1"/>
    </source>
</evidence>
<accession>A0AAE3MC04</accession>
<gene>
    <name evidence="6" type="ORF">OM074_04770</name>
</gene>
<evidence type="ECO:0000256" key="4">
    <source>
        <dbReference type="PROSITE-ProRule" id="PRU00236"/>
    </source>
</evidence>
<dbReference type="NCBIfam" id="NF001753">
    <property type="entry name" value="PRK00481.1-3"/>
    <property type="match status" value="1"/>
</dbReference>
<dbReference type="GO" id="GO:0070403">
    <property type="term" value="F:NAD+ binding"/>
    <property type="evidence" value="ECO:0007669"/>
    <property type="project" value="InterPro"/>
</dbReference>
<dbReference type="Proteomes" id="UP001207408">
    <property type="component" value="Unassembled WGS sequence"/>
</dbReference>
<dbReference type="InterPro" id="IPR003000">
    <property type="entry name" value="Sirtuin"/>
</dbReference>
<reference evidence="6" key="1">
    <citation type="submission" date="2022-10" db="EMBL/GenBank/DDBJ databases">
        <authorList>
            <person name="Yu W.X."/>
        </authorList>
    </citation>
    <scope>NUCLEOTIDE SEQUENCE</scope>
    <source>
        <strain evidence="6">D04</strain>
    </source>
</reference>
<dbReference type="EC" id="2.3.1.286" evidence="1"/>
<evidence type="ECO:0000313" key="7">
    <source>
        <dbReference type="Proteomes" id="UP001207408"/>
    </source>
</evidence>
<comment type="caution">
    <text evidence="6">The sequence shown here is derived from an EMBL/GenBank/DDBJ whole genome shotgun (WGS) entry which is preliminary data.</text>
</comment>
<feature type="binding site" evidence="4">
    <location>
        <position position="145"/>
    </location>
    <ligand>
        <name>Zn(2+)</name>
        <dbReference type="ChEBI" id="CHEBI:29105"/>
    </ligand>
</feature>
<evidence type="ECO:0000256" key="3">
    <source>
        <dbReference type="ARBA" id="ARBA00023027"/>
    </source>
</evidence>
<dbReference type="GO" id="GO:0046872">
    <property type="term" value="F:metal ion binding"/>
    <property type="evidence" value="ECO:0007669"/>
    <property type="project" value="UniProtKB-KW"/>
</dbReference>
<feature type="binding site" evidence="4">
    <location>
        <position position="127"/>
    </location>
    <ligand>
        <name>Zn(2+)</name>
        <dbReference type="ChEBI" id="CHEBI:29105"/>
    </ligand>
</feature>
<dbReference type="Gene3D" id="3.30.1600.10">
    <property type="entry name" value="SIR2/SIRT2 'Small Domain"/>
    <property type="match status" value="1"/>
</dbReference>